<dbReference type="InterPro" id="IPR050979">
    <property type="entry name" value="LD-transpeptidase"/>
</dbReference>
<dbReference type="InterPro" id="IPR038054">
    <property type="entry name" value="LD_TPept-like_central_sf"/>
</dbReference>
<dbReference type="Gene3D" id="2.40.440.10">
    <property type="entry name" value="L,D-transpeptidase catalytic domain-like"/>
    <property type="match status" value="1"/>
</dbReference>
<dbReference type="GO" id="GO:0071555">
    <property type="term" value="P:cell wall organization"/>
    <property type="evidence" value="ECO:0007669"/>
    <property type="project" value="UniProtKB-UniRule"/>
</dbReference>
<dbReference type="GO" id="GO:0016740">
    <property type="term" value="F:transferase activity"/>
    <property type="evidence" value="ECO:0007669"/>
    <property type="project" value="UniProtKB-KW"/>
</dbReference>
<proteinExistence type="predicted"/>
<evidence type="ECO:0000259" key="8">
    <source>
        <dbReference type="PROSITE" id="PS52029"/>
    </source>
</evidence>
<dbReference type="UniPathway" id="UPA00219"/>
<dbReference type="InterPro" id="IPR005490">
    <property type="entry name" value="LD_TPept_cat_dom"/>
</dbReference>
<keyword evidence="7" id="KW-0472">Membrane</keyword>
<dbReference type="InterPro" id="IPR022029">
    <property type="entry name" value="YoaR-like_PG-bd"/>
</dbReference>
<keyword evidence="4 6" id="KW-0573">Peptidoglycan synthesis</keyword>
<evidence type="ECO:0000256" key="3">
    <source>
        <dbReference type="ARBA" id="ARBA00022960"/>
    </source>
</evidence>
<name>A0A6I2GHJ0_9LACT</name>
<dbReference type="AlphaFoldDB" id="A0A6I2GHJ0"/>
<feature type="active site" description="Proton donor/acceptor" evidence="6">
    <location>
        <position position="417"/>
    </location>
</feature>
<dbReference type="Proteomes" id="UP000430975">
    <property type="component" value="Unassembled WGS sequence"/>
</dbReference>
<keyword evidence="7" id="KW-1133">Transmembrane helix</keyword>
<reference evidence="9 10" key="1">
    <citation type="submission" date="2019-11" db="EMBL/GenBank/DDBJ databases">
        <title>Characterisation of Fundicoccus ignavus gen. nov. sp. nov., a novel genus of the family Aerococcaceae isolated from bulk tank milk.</title>
        <authorList>
            <person name="Siebert A."/>
            <person name="Huptas C."/>
            <person name="Wenning M."/>
            <person name="Scherer S."/>
            <person name="Doll E.V."/>
        </authorList>
    </citation>
    <scope>NUCLEOTIDE SEQUENCE [LARGE SCALE GENOMIC DNA]</scope>
    <source>
        <strain evidence="9 10">WS4759</strain>
    </source>
</reference>
<evidence type="ECO:0000256" key="6">
    <source>
        <dbReference type="PROSITE-ProRule" id="PRU01373"/>
    </source>
</evidence>
<dbReference type="Pfam" id="PF12229">
    <property type="entry name" value="PG_binding_4"/>
    <property type="match status" value="1"/>
</dbReference>
<keyword evidence="10" id="KW-1185">Reference proteome</keyword>
<dbReference type="GO" id="GO:0018104">
    <property type="term" value="P:peptidoglycan-protein cross-linking"/>
    <property type="evidence" value="ECO:0007669"/>
    <property type="project" value="TreeGrafter"/>
</dbReference>
<dbReference type="EMBL" id="WJQS01000004">
    <property type="protein sequence ID" value="MRI85312.1"/>
    <property type="molecule type" value="Genomic_DNA"/>
</dbReference>
<evidence type="ECO:0000256" key="4">
    <source>
        <dbReference type="ARBA" id="ARBA00022984"/>
    </source>
</evidence>
<dbReference type="PANTHER" id="PTHR30582">
    <property type="entry name" value="L,D-TRANSPEPTIDASE"/>
    <property type="match status" value="1"/>
</dbReference>
<comment type="caution">
    <text evidence="9">The sequence shown here is derived from an EMBL/GenBank/DDBJ whole genome shotgun (WGS) entry which is preliminary data.</text>
</comment>
<evidence type="ECO:0000256" key="1">
    <source>
        <dbReference type="ARBA" id="ARBA00004752"/>
    </source>
</evidence>
<keyword evidence="7" id="KW-0812">Transmembrane</keyword>
<dbReference type="GO" id="GO:0005576">
    <property type="term" value="C:extracellular region"/>
    <property type="evidence" value="ECO:0007669"/>
    <property type="project" value="TreeGrafter"/>
</dbReference>
<keyword evidence="3 6" id="KW-0133">Cell shape</keyword>
<feature type="transmembrane region" description="Helical" evidence="7">
    <location>
        <begin position="7"/>
        <end position="26"/>
    </location>
</feature>
<sequence>MKRFAKPISVGLAAIGIIYLLGFLFYSTRFQANSLYAGSDISHLTIERAKEQLELDFENNKVQLLENGNIVGELALGQIYSDFDPAADLETALSEQNAGLWLGGLFNNQPIEGRNLNEVSVDEAKIATVLETIGIDNSNRSETQNASLNYTEETGFTIQEEAVGTQINLAALSQAIIEALSQNEASIELSDYYYQPTVTKEDESIVTKWQQVKSLSDTKITYTMSGQEVTIPAVEIEKWIFFNSNGDAYLDEASVQAYVAELDAQYASLYQPRQFQSTLQGVVTIDPQIYGWTFDYEAETAALISEVYAGEDVKRQPHYKGNIFNNDITQADDIGNTHVEIDLNFQMLYVYIDGEMMLSTQVVTGLPPLMETIPGAWHILYKERDATLEGFNIQVEKEYSTPVEYWIPFDWEGMGMHDAWWQSTFGGNVWTYAGSNGCINIPVDVMPKLFDLVETGMPVIIF</sequence>
<feature type="domain" description="L,D-TPase catalytic" evidence="8">
    <location>
        <begin position="337"/>
        <end position="462"/>
    </location>
</feature>
<dbReference type="RefSeq" id="WP_153863420.1">
    <property type="nucleotide sequence ID" value="NZ_WJQS01000004.1"/>
</dbReference>
<evidence type="ECO:0000256" key="5">
    <source>
        <dbReference type="ARBA" id="ARBA00023316"/>
    </source>
</evidence>
<protein>
    <submittedName>
        <fullName evidence="9">L,D-transpeptidase family protein</fullName>
    </submittedName>
</protein>
<keyword evidence="2" id="KW-0808">Transferase</keyword>
<dbReference type="Pfam" id="PF03734">
    <property type="entry name" value="YkuD"/>
    <property type="match status" value="1"/>
</dbReference>
<evidence type="ECO:0000256" key="2">
    <source>
        <dbReference type="ARBA" id="ARBA00022679"/>
    </source>
</evidence>
<feature type="active site" description="Nucleophile" evidence="6">
    <location>
        <position position="438"/>
    </location>
</feature>
<dbReference type="GO" id="GO:0008360">
    <property type="term" value="P:regulation of cell shape"/>
    <property type="evidence" value="ECO:0007669"/>
    <property type="project" value="UniProtKB-UniRule"/>
</dbReference>
<gene>
    <name evidence="9" type="ORF">GIY09_05405</name>
</gene>
<dbReference type="InterPro" id="IPR038063">
    <property type="entry name" value="Transpep_catalytic_dom"/>
</dbReference>
<comment type="pathway">
    <text evidence="1 6">Cell wall biogenesis; peptidoglycan biosynthesis.</text>
</comment>
<dbReference type="PROSITE" id="PS52029">
    <property type="entry name" value="LD_TPASE"/>
    <property type="match status" value="1"/>
</dbReference>
<organism evidence="9 10">
    <name type="scientific">Fundicoccus ignavus</name>
    <dbReference type="NCBI Taxonomy" id="2664442"/>
    <lineage>
        <taxon>Bacteria</taxon>
        <taxon>Bacillati</taxon>
        <taxon>Bacillota</taxon>
        <taxon>Bacilli</taxon>
        <taxon>Lactobacillales</taxon>
        <taxon>Aerococcaceae</taxon>
        <taxon>Fundicoccus</taxon>
    </lineage>
</organism>
<dbReference type="PANTHER" id="PTHR30582:SF33">
    <property type="entry name" value="EXPORTED PROTEIN"/>
    <property type="match status" value="1"/>
</dbReference>
<dbReference type="Gene3D" id="3.10.20.800">
    <property type="match status" value="1"/>
</dbReference>
<evidence type="ECO:0000256" key="7">
    <source>
        <dbReference type="SAM" id="Phobius"/>
    </source>
</evidence>
<dbReference type="GO" id="GO:0071972">
    <property type="term" value="F:peptidoglycan L,D-transpeptidase activity"/>
    <property type="evidence" value="ECO:0007669"/>
    <property type="project" value="TreeGrafter"/>
</dbReference>
<dbReference type="SUPFAM" id="SSF143985">
    <property type="entry name" value="L,D-transpeptidase pre-catalytic domain-like"/>
    <property type="match status" value="1"/>
</dbReference>
<evidence type="ECO:0000313" key="10">
    <source>
        <dbReference type="Proteomes" id="UP000430975"/>
    </source>
</evidence>
<dbReference type="SUPFAM" id="SSF141523">
    <property type="entry name" value="L,D-transpeptidase catalytic domain-like"/>
    <property type="match status" value="1"/>
</dbReference>
<accession>A0A6I2GHJ0</accession>
<evidence type="ECO:0000313" key="9">
    <source>
        <dbReference type="EMBL" id="MRI85312.1"/>
    </source>
</evidence>
<keyword evidence="5 6" id="KW-0961">Cell wall biogenesis/degradation</keyword>
<dbReference type="CDD" id="cd16913">
    <property type="entry name" value="YkuD_like"/>
    <property type="match status" value="1"/>
</dbReference>